<dbReference type="Proteomes" id="UP000758603">
    <property type="component" value="Unassembled WGS sequence"/>
</dbReference>
<dbReference type="OrthoDB" id="10262962at2759"/>
<dbReference type="GeneID" id="70134173"/>
<dbReference type="InterPro" id="IPR050645">
    <property type="entry name" value="Histidine_acid_phosphatase"/>
</dbReference>
<dbReference type="RefSeq" id="XP_045951126.1">
    <property type="nucleotide sequence ID" value="XM_046105282.1"/>
</dbReference>
<dbReference type="PANTHER" id="PTHR11567:SF195">
    <property type="entry name" value="ACID PHOSPHATASE, PUTATIVE (AFU_ORTHOLOGUE AFUA_3G14570)-RELATED"/>
    <property type="match status" value="1"/>
</dbReference>
<organism evidence="2 3">
    <name type="scientific">Truncatella angustata</name>
    <dbReference type="NCBI Taxonomy" id="152316"/>
    <lineage>
        <taxon>Eukaryota</taxon>
        <taxon>Fungi</taxon>
        <taxon>Dikarya</taxon>
        <taxon>Ascomycota</taxon>
        <taxon>Pezizomycotina</taxon>
        <taxon>Sordariomycetes</taxon>
        <taxon>Xylariomycetidae</taxon>
        <taxon>Amphisphaeriales</taxon>
        <taxon>Sporocadaceae</taxon>
        <taxon>Truncatella</taxon>
    </lineage>
</organism>
<dbReference type="SUPFAM" id="SSF53254">
    <property type="entry name" value="Phosphoglycerate mutase-like"/>
    <property type="match status" value="1"/>
</dbReference>
<evidence type="ECO:0000313" key="3">
    <source>
        <dbReference type="Proteomes" id="UP000758603"/>
    </source>
</evidence>
<sequence>MLSHPSTFLATLLSATAHAAVDLDWHAPTQTDVNNITTAFGGNGVYGFIFNSSNTPVDKYGTYNWCNMPHVRKTEYIKPSADYSLKYVEVIHRHHKRTPYASNAFPVEPYHWDCDDQGLYYYGQHLPAGSGNLSAHTYWDGYNSSVNPFVPSGWIGSCQFPQITSGGLDDSWAHGADLYGVYHDLLDLLPDKESGDWQSKVKYRVTTNQITSQVAGMLIAGMWGAAGQDIPLLAQASTIDSLEPAYSCAAGSALFSNIKSSSNAAWADHLTRATDLYAALDAVSGVPADDAGFHSWFDHYYDNLSARQCHGKPLPCNATSGDCITQAQADEVYRLGQWEYSQIYRDAGDSLAASVATYGVWVAELAAHLRAVVEGQAEVVYWHNVAHDGSLSRLLSILQIEQMVWPGMGSEVVFELWQKSGGSATAASRRDGSGSGFYARVLFSGQTLRSSNPSLGVLDMVPVETLLAYFDGLVGQDASLVKAKCTA</sequence>
<dbReference type="AlphaFoldDB" id="A0A9P8UA99"/>
<reference evidence="2" key="1">
    <citation type="journal article" date="2021" name="Nat. Commun.">
        <title>Genetic determinants of endophytism in the Arabidopsis root mycobiome.</title>
        <authorList>
            <person name="Mesny F."/>
            <person name="Miyauchi S."/>
            <person name="Thiergart T."/>
            <person name="Pickel B."/>
            <person name="Atanasova L."/>
            <person name="Karlsson M."/>
            <person name="Huettel B."/>
            <person name="Barry K.W."/>
            <person name="Haridas S."/>
            <person name="Chen C."/>
            <person name="Bauer D."/>
            <person name="Andreopoulos W."/>
            <person name="Pangilinan J."/>
            <person name="LaButti K."/>
            <person name="Riley R."/>
            <person name="Lipzen A."/>
            <person name="Clum A."/>
            <person name="Drula E."/>
            <person name="Henrissat B."/>
            <person name="Kohler A."/>
            <person name="Grigoriev I.V."/>
            <person name="Martin F.M."/>
            <person name="Hacquard S."/>
        </authorList>
    </citation>
    <scope>NUCLEOTIDE SEQUENCE</scope>
    <source>
        <strain evidence="2">MPI-SDFR-AT-0073</strain>
    </source>
</reference>
<proteinExistence type="predicted"/>
<name>A0A9P8UA99_9PEZI</name>
<keyword evidence="3" id="KW-1185">Reference proteome</keyword>
<comment type="caution">
    <text evidence="2">The sequence shown here is derived from an EMBL/GenBank/DDBJ whole genome shotgun (WGS) entry which is preliminary data.</text>
</comment>
<dbReference type="PANTHER" id="PTHR11567">
    <property type="entry name" value="ACID PHOSPHATASE-RELATED"/>
    <property type="match status" value="1"/>
</dbReference>
<dbReference type="InterPro" id="IPR029033">
    <property type="entry name" value="His_PPase_superfam"/>
</dbReference>
<dbReference type="GO" id="GO:0016791">
    <property type="term" value="F:phosphatase activity"/>
    <property type="evidence" value="ECO:0007669"/>
    <property type="project" value="TreeGrafter"/>
</dbReference>
<gene>
    <name evidence="2" type="ORF">BKA67DRAFT_596302</name>
</gene>
<keyword evidence="1" id="KW-0732">Signal</keyword>
<feature type="chain" id="PRO_5040499580" evidence="1">
    <location>
        <begin position="20"/>
        <end position="487"/>
    </location>
</feature>
<accession>A0A9P8UA99</accession>
<evidence type="ECO:0000256" key="1">
    <source>
        <dbReference type="SAM" id="SignalP"/>
    </source>
</evidence>
<evidence type="ECO:0000313" key="2">
    <source>
        <dbReference type="EMBL" id="KAH6640052.1"/>
    </source>
</evidence>
<dbReference type="Gene3D" id="3.40.50.1240">
    <property type="entry name" value="Phosphoglycerate mutase-like"/>
    <property type="match status" value="1"/>
</dbReference>
<feature type="signal peptide" evidence="1">
    <location>
        <begin position="1"/>
        <end position="19"/>
    </location>
</feature>
<dbReference type="EMBL" id="JAGPXC010000014">
    <property type="protein sequence ID" value="KAH6640052.1"/>
    <property type="molecule type" value="Genomic_DNA"/>
</dbReference>
<protein>
    <submittedName>
        <fullName evidence="2">Histidine acid phosphatase</fullName>
    </submittedName>
</protein>